<dbReference type="RefSeq" id="WP_184116016.1">
    <property type="nucleotide sequence ID" value="NZ_BNAJ01000019.1"/>
</dbReference>
<dbReference type="GO" id="GO:0016887">
    <property type="term" value="F:ATP hydrolysis activity"/>
    <property type="evidence" value="ECO:0007669"/>
    <property type="project" value="InterPro"/>
</dbReference>
<dbReference type="GO" id="GO:0005524">
    <property type="term" value="F:ATP binding"/>
    <property type="evidence" value="ECO:0007669"/>
    <property type="project" value="UniProtKB-KW"/>
</dbReference>
<reference evidence="6 7" key="1">
    <citation type="submission" date="2020-08" db="EMBL/GenBank/DDBJ databases">
        <title>Genomic Encyclopedia of Type Strains, Phase IV (KMG-IV): sequencing the most valuable type-strain genomes for metagenomic binning, comparative biology and taxonomic classification.</title>
        <authorList>
            <person name="Goeker M."/>
        </authorList>
    </citation>
    <scope>NUCLEOTIDE SEQUENCE [LARGE SCALE GENOMIC DNA]</scope>
    <source>
        <strain evidence="6 7">DSM 27521</strain>
    </source>
</reference>
<evidence type="ECO:0000256" key="4">
    <source>
        <dbReference type="ARBA" id="ARBA00023186"/>
    </source>
</evidence>
<dbReference type="InterPro" id="IPR001404">
    <property type="entry name" value="Hsp90_fam"/>
</dbReference>
<keyword evidence="2" id="KW-0547">Nucleotide-binding</keyword>
<gene>
    <name evidence="6" type="ORF">HNQ07_004553</name>
</gene>
<dbReference type="PANTHER" id="PTHR11528">
    <property type="entry name" value="HEAT SHOCK PROTEIN 90 FAMILY MEMBER"/>
    <property type="match status" value="1"/>
</dbReference>
<sequence>MTLPNQSLSSLCESQALKAQNLPAFSNINLQGIKNDLAALLNLIGRGHIFEEYTIHDIGHINRMLEIADWLIDFETRKLLTPADYMMITLSIYLHDLGMLVTREEFDKRHASDFPSFRESFLVLDESSEDYNVNLNKIYPDDLEREKYVYQEFVRGGHAKRIKRWIQNDSSLDLGYCVSQLKEVNLLLSKVNENVRDDVALLCESHHLSDISDTDQFEVSKPYGHTPHESANLQYCAVILRTVDLLHVTGERAPTIQFRIIDPKNPYSKREWLKQNAVTSIRPKPLTQDEIQAKKPQDTIEIRAEFKDPQAYFDLQRYISYLRSEIELCYEWIKRSKEKFGLNIKFEWRYIDASKISTRGFHPKQLSFTLDQNKILKLLTGQTLYNDISVSLRELIQNGLDAVKLNAHILSLSETPYAPRIDIFWDAESGVLQILDNGVGMSQDEIESYFLKAGSSKYQVPEFKKKYPNFSPIGRFGIGVLSCFMISDDVEVYTTTGRKDTVRNLKLSDAQSDYLVRDVDRNDLGAEKLSESGTLIKMLIRPSLRKYDFKQLVQKWIMFPYCEIIYHDEGGLERIGFNSTREAVQDLLTDQGYPLAKDNVPEEELVHGDMKIISHTEKGLDISYAVSWNKWGQQWEFVGYQQRQRNESVQLGTFVEGVFVSSGTPGYKNNVFIALANFTGENAPKTNVARSDFEITPELESSLMKIYSSYSEHVNKEIREMSNNKKVSLTQAATDARSMMNQLSESPSFQVVPIRTDLLKKAIREINGILLDNGEERTLVSINEVRKHSEIWTILWDMIDSVNYLSRNLYNSYSASKILKSLGDFPPIPDIVVPTTYLQDSGKINNVFSDRQISKVKIYSEIERVNISWTRSDGSDSSWINISDAGFRKLVNIVARTGNGRANKDKFLVIAPNSTIDISGGEKIKIVSSNDYYYIIRECKIADHLRELITQIEISTSETDINSAYIILSTYSSILMSDYSRIDRSELLDTLSRRIPYQNMEGTANRIMDSLIDLGEGVVYIGRRTKSFTSRFFGASWQ</sequence>
<dbReference type="AlphaFoldDB" id="A0A7W8KKQ1"/>
<accession>A0A7W8KKQ1</accession>
<dbReference type="SUPFAM" id="SSF55874">
    <property type="entry name" value="ATPase domain of HSP90 chaperone/DNA topoisomerase II/histidine kinase"/>
    <property type="match status" value="1"/>
</dbReference>
<evidence type="ECO:0000313" key="7">
    <source>
        <dbReference type="Proteomes" id="UP000539473"/>
    </source>
</evidence>
<dbReference type="Gene3D" id="3.30.565.10">
    <property type="entry name" value="Histidine kinase-like ATPase, C-terminal domain"/>
    <property type="match status" value="1"/>
</dbReference>
<proteinExistence type="inferred from homology"/>
<dbReference type="Pfam" id="PF13589">
    <property type="entry name" value="HATPase_c_3"/>
    <property type="match status" value="1"/>
</dbReference>
<dbReference type="GO" id="GO:0140662">
    <property type="term" value="F:ATP-dependent protein folding chaperone"/>
    <property type="evidence" value="ECO:0007669"/>
    <property type="project" value="InterPro"/>
</dbReference>
<feature type="domain" description="HD-CE" evidence="5">
    <location>
        <begin position="50"/>
        <end position="327"/>
    </location>
</feature>
<dbReference type="Pfam" id="PF24391">
    <property type="entry name" value="HD-CE"/>
    <property type="match status" value="1"/>
</dbReference>
<dbReference type="GO" id="GO:0051082">
    <property type="term" value="F:unfolded protein binding"/>
    <property type="evidence" value="ECO:0007669"/>
    <property type="project" value="InterPro"/>
</dbReference>
<evidence type="ECO:0000256" key="3">
    <source>
        <dbReference type="ARBA" id="ARBA00022840"/>
    </source>
</evidence>
<comment type="similarity">
    <text evidence="1">Belongs to the heat shock protein 90 family.</text>
</comment>
<evidence type="ECO:0000313" key="6">
    <source>
        <dbReference type="EMBL" id="MBB5379043.1"/>
    </source>
</evidence>
<organism evidence="6 7">
    <name type="scientific">Deinococcus metalli</name>
    <dbReference type="NCBI Taxonomy" id="1141878"/>
    <lineage>
        <taxon>Bacteria</taxon>
        <taxon>Thermotogati</taxon>
        <taxon>Deinococcota</taxon>
        <taxon>Deinococci</taxon>
        <taxon>Deinococcales</taxon>
        <taxon>Deinococcaceae</taxon>
        <taxon>Deinococcus</taxon>
    </lineage>
</organism>
<evidence type="ECO:0000259" key="5">
    <source>
        <dbReference type="Pfam" id="PF24391"/>
    </source>
</evidence>
<dbReference type="Proteomes" id="UP000539473">
    <property type="component" value="Unassembled WGS sequence"/>
</dbReference>
<evidence type="ECO:0000256" key="2">
    <source>
        <dbReference type="ARBA" id="ARBA00022741"/>
    </source>
</evidence>
<name>A0A7W8KKQ1_9DEIO</name>
<dbReference type="InterPro" id="IPR036890">
    <property type="entry name" value="HATPase_C_sf"/>
</dbReference>
<keyword evidence="3" id="KW-0067">ATP-binding</keyword>
<protein>
    <recommendedName>
        <fullName evidence="5">HD-CE domain-containing protein</fullName>
    </recommendedName>
</protein>
<dbReference type="InterPro" id="IPR056471">
    <property type="entry name" value="HD-CE"/>
</dbReference>
<dbReference type="SUPFAM" id="SSF109604">
    <property type="entry name" value="HD-domain/PDEase-like"/>
    <property type="match status" value="1"/>
</dbReference>
<keyword evidence="4" id="KW-0143">Chaperone</keyword>
<evidence type="ECO:0000256" key="1">
    <source>
        <dbReference type="ARBA" id="ARBA00008239"/>
    </source>
</evidence>
<dbReference type="EMBL" id="JACHFK010000019">
    <property type="protein sequence ID" value="MBB5379043.1"/>
    <property type="molecule type" value="Genomic_DNA"/>
</dbReference>
<comment type="caution">
    <text evidence="6">The sequence shown here is derived from an EMBL/GenBank/DDBJ whole genome shotgun (WGS) entry which is preliminary data.</text>
</comment>